<dbReference type="EMBL" id="CP046640">
    <property type="protein sequence ID" value="QTL98331.1"/>
    <property type="molecule type" value="Genomic_DNA"/>
</dbReference>
<dbReference type="InterPro" id="IPR008965">
    <property type="entry name" value="CBM2/CBM3_carb-bd_dom_sf"/>
</dbReference>
<dbReference type="InterPro" id="IPR002102">
    <property type="entry name" value="Cohesin_dom"/>
</dbReference>
<accession>A0A8A7KA42</accession>
<dbReference type="Pfam" id="PF00963">
    <property type="entry name" value="Cohesin"/>
    <property type="match status" value="1"/>
</dbReference>
<evidence type="ECO:0000313" key="2">
    <source>
        <dbReference type="EMBL" id="QTL98331.1"/>
    </source>
</evidence>
<organism evidence="2 3">
    <name type="scientific">Iocasia fonsfrigidae</name>
    <dbReference type="NCBI Taxonomy" id="2682810"/>
    <lineage>
        <taxon>Bacteria</taxon>
        <taxon>Bacillati</taxon>
        <taxon>Bacillota</taxon>
        <taxon>Clostridia</taxon>
        <taxon>Halanaerobiales</taxon>
        <taxon>Halanaerobiaceae</taxon>
        <taxon>Iocasia</taxon>
    </lineage>
</organism>
<name>A0A8A7KA42_9FIRM</name>
<dbReference type="GO" id="GO:0000272">
    <property type="term" value="P:polysaccharide catabolic process"/>
    <property type="evidence" value="ECO:0007669"/>
    <property type="project" value="InterPro"/>
</dbReference>
<reference evidence="2" key="1">
    <citation type="submission" date="2019-12" db="EMBL/GenBank/DDBJ databases">
        <authorList>
            <person name="zhang j."/>
            <person name="sun C.M."/>
        </authorList>
    </citation>
    <scope>NUCLEOTIDE SEQUENCE</scope>
    <source>
        <strain evidence="2">NS-1</strain>
    </source>
</reference>
<dbReference type="AlphaFoldDB" id="A0A8A7KA42"/>
<proteinExistence type="predicted"/>
<dbReference type="KEGG" id="ifn:GM661_10240"/>
<dbReference type="CDD" id="cd08547">
    <property type="entry name" value="Type_II_cohesin"/>
    <property type="match status" value="1"/>
</dbReference>
<sequence>MRKGVCLTLSILILLFITTITAIGQGDNFDEIDQYNNLRLGNDYIVIVVNMDENGMGRFAIETTGGAPFRNNDNNKPLIYGRPKPWTSYTSIWLNNEKYVFGGESGRRAGKSGKYGELIKKPYLLDDGIHTEIMIKDSIKVEQILSIVKSSTTGLYDAVQIKYRVENLGNGNEKVGLRIMLDTMLGQNDGAPFRIGKDAVVSDRLYYKKQLPEFWQAFDSISNPTVTSQGTFTGPGVTSPDKVYLADWGSLADGVWDFDFNPGEEFLRKGEFEIDSAIAMYWVPEMIKPGETKTYITRYGLGGITIVPGLISLGVTSPAEVTFDRPDKTFPIIAYIENTSEITAKNVRVNLDITDSLNVDDKEKKIGDMEAGEIVQLIWYVADNDDQSLPPETQYTVKVEADNTDSNQVKREIIFVGPPQLKTSLNLIDKLSVDNGRLVPNPFDIQAVFKNVGGSTLYDLSTELFLPPGLLLATKERARKYPGNLEAGQEIKVNWKIKALEVDGKLPVAIDNRGLHGYQKIDRFDDLDIPVLDPYFYLNLNEYEEIEEGDYISIDIVGENIQGLDLLDSIINYDPEYLKLVHVSRGNIFLKDNKLLPFDKPDTSKKGIIHLSEIIPTEIDRGTLATLHFKVLKKSNHQISWGDSTFIIDNEESEVITRDLNF</sequence>
<dbReference type="GO" id="GO:0030246">
    <property type="term" value="F:carbohydrate binding"/>
    <property type="evidence" value="ECO:0007669"/>
    <property type="project" value="InterPro"/>
</dbReference>
<evidence type="ECO:0000313" key="3">
    <source>
        <dbReference type="Proteomes" id="UP000665020"/>
    </source>
</evidence>
<evidence type="ECO:0000259" key="1">
    <source>
        <dbReference type="Pfam" id="PF00963"/>
    </source>
</evidence>
<gene>
    <name evidence="2" type="ORF">GM661_10240</name>
</gene>
<keyword evidence="3" id="KW-1185">Reference proteome</keyword>
<dbReference type="Proteomes" id="UP000665020">
    <property type="component" value="Chromosome"/>
</dbReference>
<dbReference type="Gene3D" id="2.60.40.680">
    <property type="match status" value="1"/>
</dbReference>
<dbReference type="SUPFAM" id="SSF49384">
    <property type="entry name" value="Carbohydrate-binding domain"/>
    <property type="match status" value="1"/>
</dbReference>
<protein>
    <recommendedName>
        <fullName evidence="1">Cohesin domain-containing protein</fullName>
    </recommendedName>
</protein>
<feature type="domain" description="Cohesin" evidence="1">
    <location>
        <begin position="547"/>
        <end position="655"/>
    </location>
</feature>
<dbReference type="RefSeq" id="WP_230866772.1">
    <property type="nucleotide sequence ID" value="NZ_CP046640.1"/>
</dbReference>